<dbReference type="AlphaFoldDB" id="A0A067MJE6"/>
<keyword evidence="5" id="KW-1185">Reference proteome</keyword>
<keyword evidence="3" id="KW-0812">Transmembrane</keyword>
<dbReference type="FunCoup" id="A0A067MJE6">
    <property type="interactions" value="11"/>
</dbReference>
<feature type="region of interest" description="Disordered" evidence="2">
    <location>
        <begin position="403"/>
        <end position="437"/>
    </location>
</feature>
<sequence>MPLYFIASGLSWLSTDYYLPAAFTLIALSFLRTWSNGKRNTRERDMHGRIVLVTGGFTPTGLTLLKELAERGTQIIALAPSLSDPSVQELISLLQTTYNNNLVFAEQCDLASPASIRAFCSRFLRTGVSEMSTEPPRLDAIIFGHEVTHIGAPGLDKAQEAHQRERGSLATFLITTLLLPCLLRAPKDRDIRIINLVNPFYAASIPTFKDTTPPPLTASTWHKEGHRSLQSLIYTRHLQRILDALASGEGAPAVPDPLLPEIPVVKKASNIITVAVTPGFCRAETVAPAMRASGTSGSFSTVGFILYLLMLPFLFFTTKNTTAAIQTVLYALFLPHPSRIRPRSDEEKDKSETVEVIEAGRLYRDIDTVTLPGVGEVLVGREDVGRAVWEDFERRLETWIKDEEAEIQEGKEEGNGKGKDGDPVPASSDPKGKKKAA</sequence>
<dbReference type="STRING" id="930990.A0A067MJE6"/>
<keyword evidence="3" id="KW-0472">Membrane</keyword>
<proteinExistence type="predicted"/>
<dbReference type="PANTHER" id="PTHR43157:SF31">
    <property type="entry name" value="PHOSPHATIDYLINOSITOL-GLYCAN BIOSYNTHESIS CLASS F PROTEIN"/>
    <property type="match status" value="1"/>
</dbReference>
<reference evidence="5" key="1">
    <citation type="journal article" date="2014" name="Proc. Natl. Acad. Sci. U.S.A.">
        <title>Extensive sampling of basidiomycete genomes demonstrates inadequacy of the white-rot/brown-rot paradigm for wood decay fungi.</title>
        <authorList>
            <person name="Riley R."/>
            <person name="Salamov A.A."/>
            <person name="Brown D.W."/>
            <person name="Nagy L.G."/>
            <person name="Floudas D."/>
            <person name="Held B.W."/>
            <person name="Levasseur A."/>
            <person name="Lombard V."/>
            <person name="Morin E."/>
            <person name="Otillar R."/>
            <person name="Lindquist E.A."/>
            <person name="Sun H."/>
            <person name="LaButti K.M."/>
            <person name="Schmutz J."/>
            <person name="Jabbour D."/>
            <person name="Luo H."/>
            <person name="Baker S.E."/>
            <person name="Pisabarro A.G."/>
            <person name="Walton J.D."/>
            <person name="Blanchette R.A."/>
            <person name="Henrissat B."/>
            <person name="Martin F."/>
            <person name="Cullen D."/>
            <person name="Hibbett D.S."/>
            <person name="Grigoriev I.V."/>
        </authorList>
    </citation>
    <scope>NUCLEOTIDE SEQUENCE [LARGE SCALE GENOMIC DNA]</scope>
    <source>
        <strain evidence="5">FD-172 SS1</strain>
    </source>
</reference>
<dbReference type="PANTHER" id="PTHR43157">
    <property type="entry name" value="PHOSPHATIDYLINOSITOL-GLYCAN BIOSYNTHESIS CLASS F PROTEIN-RELATED"/>
    <property type="match status" value="1"/>
</dbReference>
<dbReference type="OrthoDB" id="191979at2759"/>
<accession>A0A067MJE6</accession>
<dbReference type="Proteomes" id="UP000027195">
    <property type="component" value="Unassembled WGS sequence"/>
</dbReference>
<evidence type="ECO:0000256" key="3">
    <source>
        <dbReference type="SAM" id="Phobius"/>
    </source>
</evidence>
<keyword evidence="1" id="KW-0560">Oxidoreductase</keyword>
<dbReference type="InParanoid" id="A0A067MJE6"/>
<dbReference type="GO" id="GO:0016491">
    <property type="term" value="F:oxidoreductase activity"/>
    <property type="evidence" value="ECO:0007669"/>
    <property type="project" value="UniProtKB-KW"/>
</dbReference>
<dbReference type="SUPFAM" id="SSF51735">
    <property type="entry name" value="NAD(P)-binding Rossmann-fold domains"/>
    <property type="match status" value="1"/>
</dbReference>
<evidence type="ECO:0000256" key="2">
    <source>
        <dbReference type="SAM" id="MobiDB-lite"/>
    </source>
</evidence>
<evidence type="ECO:0000313" key="4">
    <source>
        <dbReference type="EMBL" id="KDQ12007.1"/>
    </source>
</evidence>
<keyword evidence="3" id="KW-1133">Transmembrane helix</keyword>
<organism evidence="4 5">
    <name type="scientific">Botryobasidium botryosum (strain FD-172 SS1)</name>
    <dbReference type="NCBI Taxonomy" id="930990"/>
    <lineage>
        <taxon>Eukaryota</taxon>
        <taxon>Fungi</taxon>
        <taxon>Dikarya</taxon>
        <taxon>Basidiomycota</taxon>
        <taxon>Agaricomycotina</taxon>
        <taxon>Agaricomycetes</taxon>
        <taxon>Cantharellales</taxon>
        <taxon>Botryobasidiaceae</taxon>
        <taxon>Botryobasidium</taxon>
    </lineage>
</organism>
<dbReference type="InterPro" id="IPR036291">
    <property type="entry name" value="NAD(P)-bd_dom_sf"/>
</dbReference>
<dbReference type="EMBL" id="KL198053">
    <property type="protein sequence ID" value="KDQ12007.1"/>
    <property type="molecule type" value="Genomic_DNA"/>
</dbReference>
<evidence type="ECO:0008006" key="6">
    <source>
        <dbReference type="Google" id="ProtNLM"/>
    </source>
</evidence>
<evidence type="ECO:0000313" key="5">
    <source>
        <dbReference type="Proteomes" id="UP000027195"/>
    </source>
</evidence>
<feature type="compositionally biased region" description="Basic and acidic residues" evidence="2">
    <location>
        <begin position="403"/>
        <end position="422"/>
    </location>
</feature>
<evidence type="ECO:0000256" key="1">
    <source>
        <dbReference type="ARBA" id="ARBA00023002"/>
    </source>
</evidence>
<name>A0A067MJE6_BOTB1</name>
<protein>
    <recommendedName>
        <fullName evidence="6">Ketoreductase (KR) domain-containing protein</fullName>
    </recommendedName>
</protein>
<gene>
    <name evidence="4" type="ORF">BOTBODRAFT_162186</name>
</gene>
<dbReference type="HOGENOM" id="CLU_044761_0_0_1"/>
<feature type="transmembrane region" description="Helical" evidence="3">
    <location>
        <begin position="299"/>
        <end position="316"/>
    </location>
</feature>
<dbReference type="Gene3D" id="3.40.50.720">
    <property type="entry name" value="NAD(P)-binding Rossmann-like Domain"/>
    <property type="match status" value="1"/>
</dbReference>